<dbReference type="OMA" id="YLKLTWI"/>
<dbReference type="Proteomes" id="UP000011750">
    <property type="component" value="Chromosome A06"/>
</dbReference>
<organism evidence="9 10">
    <name type="scientific">Brassica campestris</name>
    <name type="common">Field mustard</name>
    <dbReference type="NCBI Taxonomy" id="3711"/>
    <lineage>
        <taxon>Eukaryota</taxon>
        <taxon>Viridiplantae</taxon>
        <taxon>Streptophyta</taxon>
        <taxon>Embryophyta</taxon>
        <taxon>Tracheophyta</taxon>
        <taxon>Spermatophyta</taxon>
        <taxon>Magnoliopsida</taxon>
        <taxon>eudicotyledons</taxon>
        <taxon>Gunneridae</taxon>
        <taxon>Pentapetalae</taxon>
        <taxon>rosids</taxon>
        <taxon>malvids</taxon>
        <taxon>Brassicales</taxon>
        <taxon>Brassicaceae</taxon>
        <taxon>Brassiceae</taxon>
        <taxon>Brassica</taxon>
    </lineage>
</organism>
<dbReference type="GO" id="GO:0016491">
    <property type="term" value="F:oxidoreductase activity"/>
    <property type="evidence" value="ECO:0000318"/>
    <property type="project" value="GO_Central"/>
</dbReference>
<evidence type="ECO:0000256" key="5">
    <source>
        <dbReference type="ARBA" id="ARBA00023002"/>
    </source>
</evidence>
<dbReference type="Pfam" id="PF00067">
    <property type="entry name" value="p450"/>
    <property type="match status" value="3"/>
</dbReference>
<dbReference type="GO" id="GO:0020037">
    <property type="term" value="F:heme binding"/>
    <property type="evidence" value="ECO:0007669"/>
    <property type="project" value="InterPro"/>
</dbReference>
<evidence type="ECO:0000256" key="8">
    <source>
        <dbReference type="SAM" id="SignalP"/>
    </source>
</evidence>
<dbReference type="InParanoid" id="M4D021"/>
<feature type="chain" id="PRO_5004050388" evidence="8">
    <location>
        <begin position="20"/>
        <end position="406"/>
    </location>
</feature>
<evidence type="ECO:0000256" key="7">
    <source>
        <dbReference type="ARBA" id="ARBA00023033"/>
    </source>
</evidence>
<keyword evidence="7" id="KW-0503">Monooxygenase</keyword>
<feature type="signal peptide" evidence="8">
    <location>
        <begin position="1"/>
        <end position="19"/>
    </location>
</feature>
<evidence type="ECO:0000256" key="6">
    <source>
        <dbReference type="ARBA" id="ARBA00023004"/>
    </source>
</evidence>
<evidence type="ECO:0000256" key="4">
    <source>
        <dbReference type="ARBA" id="ARBA00022723"/>
    </source>
</evidence>
<sequence length="406" mass="45764">MSLLYVIVALVFFASILIARKAKKKTMNLPPGPLKLPIIGNLHQLGSQPPRSLTKLSEKYGPLMSLKFGKVSTVVASTPEAVKDVLKTFDVDCCSRPYLTYPARITYGLNDIAFSPYSNYWREVRKVAVVELFTGKRTLMKLSGSVTCRVGFGINLKGSKLENTYEEVIQGTMEVLGSFAAADYFPVVGRFIDWITGLHSKCEKVFKAMDAFFDQSIKYHLEDESIKDDIIALLLKMEREETGHGEFQFTRNHTKGILLDILIGGIDTSAHTVTWVMTHLIANPRVMKKVQAEVREVIKNKDNTIEEDIEQLEYLKLTWIQVNVWAIHRNPNIWKDPGVFIPERFMDKDIDYKGVNFELLPFGVEGGCAPLPDGMGAKDVDLEESYGLVSPKKIPLELIPVITQWT</sequence>
<dbReference type="STRING" id="51351.M4D021"/>
<comment type="similarity">
    <text evidence="2">Belongs to the cytochrome P450 family.</text>
</comment>
<dbReference type="Gene3D" id="1.10.630.10">
    <property type="entry name" value="Cytochrome P450"/>
    <property type="match status" value="2"/>
</dbReference>
<dbReference type="HOGENOM" id="CLU_001570_4_1_1"/>
<dbReference type="SUPFAM" id="SSF48264">
    <property type="entry name" value="Cytochrome P450"/>
    <property type="match status" value="1"/>
</dbReference>
<proteinExistence type="inferred from homology"/>
<dbReference type="SMR" id="M4D021"/>
<dbReference type="InterPro" id="IPR001128">
    <property type="entry name" value="Cyt_P450"/>
</dbReference>
<dbReference type="PANTHER" id="PTHR47955">
    <property type="entry name" value="CYTOCHROME P450 FAMILY 71 PROTEIN"/>
    <property type="match status" value="1"/>
</dbReference>
<dbReference type="GO" id="GO:0005506">
    <property type="term" value="F:iron ion binding"/>
    <property type="evidence" value="ECO:0007669"/>
    <property type="project" value="InterPro"/>
</dbReference>
<dbReference type="AlphaFoldDB" id="M4D021"/>
<dbReference type="InterPro" id="IPR036396">
    <property type="entry name" value="Cyt_P450_sf"/>
</dbReference>
<reference evidence="9 10" key="2">
    <citation type="journal article" date="2018" name="Hortic Res">
        <title>Improved Brassica rapa reference genome by single-molecule sequencing and chromosome conformation capture technologies.</title>
        <authorList>
            <person name="Zhang L."/>
            <person name="Cai X."/>
            <person name="Wu J."/>
            <person name="Liu M."/>
            <person name="Grob S."/>
            <person name="Cheng F."/>
            <person name="Liang J."/>
            <person name="Cai C."/>
            <person name="Liu Z."/>
            <person name="Liu B."/>
            <person name="Wang F."/>
            <person name="Li S."/>
            <person name="Liu F."/>
            <person name="Li X."/>
            <person name="Cheng L."/>
            <person name="Yang W."/>
            <person name="Li M.H."/>
            <person name="Grossniklaus U."/>
            <person name="Zheng H."/>
            <person name="Wang X."/>
        </authorList>
    </citation>
    <scope>NUCLEOTIDE SEQUENCE [LARGE SCALE GENOMIC DNA]</scope>
    <source>
        <strain evidence="9 10">cv. Chiifu-401-42</strain>
    </source>
</reference>
<reference evidence="9" key="3">
    <citation type="submission" date="2023-03" db="UniProtKB">
        <authorList>
            <consortium name="EnsemblPlants"/>
        </authorList>
    </citation>
    <scope>IDENTIFICATION</scope>
    <source>
        <strain evidence="9">cv. Chiifu-401-42</strain>
    </source>
</reference>
<keyword evidence="8" id="KW-0732">Signal</keyword>
<comment type="cofactor">
    <cofactor evidence="1">
        <name>heme</name>
        <dbReference type="ChEBI" id="CHEBI:30413"/>
    </cofactor>
</comment>
<evidence type="ECO:0000256" key="3">
    <source>
        <dbReference type="ARBA" id="ARBA00022617"/>
    </source>
</evidence>
<name>M4D021_BRACM</name>
<reference evidence="9 10" key="1">
    <citation type="journal article" date="2011" name="Nat. Genet.">
        <title>The genome of the mesopolyploid crop species Brassica rapa.</title>
        <authorList>
            <consortium name="Brassica rapa Genome Sequencing Project Consortium"/>
            <person name="Wang X."/>
            <person name="Wang H."/>
            <person name="Wang J."/>
            <person name="Sun R."/>
            <person name="Wu J."/>
            <person name="Liu S."/>
            <person name="Bai Y."/>
            <person name="Mun J.H."/>
            <person name="Bancroft I."/>
            <person name="Cheng F."/>
            <person name="Huang S."/>
            <person name="Li X."/>
            <person name="Hua W."/>
            <person name="Wang J."/>
            <person name="Wang X."/>
            <person name="Freeling M."/>
            <person name="Pires J.C."/>
            <person name="Paterson A.H."/>
            <person name="Chalhoub B."/>
            <person name="Wang B."/>
            <person name="Hayward A."/>
            <person name="Sharpe A.G."/>
            <person name="Park B.S."/>
            <person name="Weisshaar B."/>
            <person name="Liu B."/>
            <person name="Li B."/>
            <person name="Liu B."/>
            <person name="Tong C."/>
            <person name="Song C."/>
            <person name="Duran C."/>
            <person name="Peng C."/>
            <person name="Geng C."/>
            <person name="Koh C."/>
            <person name="Lin C."/>
            <person name="Edwards D."/>
            <person name="Mu D."/>
            <person name="Shen D."/>
            <person name="Soumpourou E."/>
            <person name="Li F."/>
            <person name="Fraser F."/>
            <person name="Conant G."/>
            <person name="Lassalle G."/>
            <person name="King G.J."/>
            <person name="Bonnema G."/>
            <person name="Tang H."/>
            <person name="Wang H."/>
            <person name="Belcram H."/>
            <person name="Zhou H."/>
            <person name="Hirakawa H."/>
            <person name="Abe H."/>
            <person name="Guo H."/>
            <person name="Wang H."/>
            <person name="Jin H."/>
            <person name="Parkin I.A."/>
            <person name="Batley J."/>
            <person name="Kim J.S."/>
            <person name="Just J."/>
            <person name="Li J."/>
            <person name="Xu J."/>
            <person name="Deng J."/>
            <person name="Kim J.A."/>
            <person name="Li J."/>
            <person name="Yu J."/>
            <person name="Meng J."/>
            <person name="Wang J."/>
            <person name="Min J."/>
            <person name="Poulain J."/>
            <person name="Wang J."/>
            <person name="Hatakeyama K."/>
            <person name="Wu K."/>
            <person name="Wang L."/>
            <person name="Fang L."/>
            <person name="Trick M."/>
            <person name="Links M.G."/>
            <person name="Zhao M."/>
            <person name="Jin M."/>
            <person name="Ramchiary N."/>
            <person name="Drou N."/>
            <person name="Berkman P.J."/>
            <person name="Cai Q."/>
            <person name="Huang Q."/>
            <person name="Li R."/>
            <person name="Tabata S."/>
            <person name="Cheng S."/>
            <person name="Zhang S."/>
            <person name="Zhang S."/>
            <person name="Huang S."/>
            <person name="Sato S."/>
            <person name="Sun S."/>
            <person name="Kwon S.J."/>
            <person name="Choi S.R."/>
            <person name="Lee T.H."/>
            <person name="Fan W."/>
            <person name="Zhao X."/>
            <person name="Tan X."/>
            <person name="Xu X."/>
            <person name="Wang Y."/>
            <person name="Qiu Y."/>
            <person name="Yin Y."/>
            <person name="Li Y."/>
            <person name="Du Y."/>
            <person name="Liao Y."/>
            <person name="Lim Y."/>
            <person name="Narusaka Y."/>
            <person name="Wang Y."/>
            <person name="Wang Z."/>
            <person name="Li Z."/>
            <person name="Wang Z."/>
            <person name="Xiong Z."/>
            <person name="Zhang Z."/>
        </authorList>
    </citation>
    <scope>NUCLEOTIDE SEQUENCE [LARGE SCALE GENOMIC DNA]</scope>
    <source>
        <strain evidence="9 10">cv. Chiifu-401-42</strain>
    </source>
</reference>
<keyword evidence="3" id="KW-0349">Heme</keyword>
<protein>
    <submittedName>
        <fullName evidence="9">Uncharacterized protein</fullName>
    </submittedName>
</protein>
<dbReference type="InterPro" id="IPR002401">
    <property type="entry name" value="Cyt_P450_E_grp-I"/>
</dbReference>
<keyword evidence="4" id="KW-0479">Metal-binding</keyword>
<dbReference type="PRINTS" id="PR00463">
    <property type="entry name" value="EP450I"/>
</dbReference>
<dbReference type="Gramene" id="Bra009819.1">
    <property type="protein sequence ID" value="Bra009819.1-P"/>
    <property type="gene ID" value="Bra009819"/>
</dbReference>
<dbReference type="EnsemblPlants" id="Bra009819.1">
    <property type="protein sequence ID" value="Bra009819.1-P"/>
    <property type="gene ID" value="Bra009819"/>
</dbReference>
<dbReference type="GO" id="GO:0004497">
    <property type="term" value="F:monooxygenase activity"/>
    <property type="evidence" value="ECO:0007669"/>
    <property type="project" value="UniProtKB-KW"/>
</dbReference>
<keyword evidence="5" id="KW-0560">Oxidoreductase</keyword>
<dbReference type="GO" id="GO:0016705">
    <property type="term" value="F:oxidoreductase activity, acting on paired donors, with incorporation or reduction of molecular oxygen"/>
    <property type="evidence" value="ECO:0007669"/>
    <property type="project" value="InterPro"/>
</dbReference>
<accession>M4D021</accession>
<evidence type="ECO:0000313" key="9">
    <source>
        <dbReference type="EnsemblPlants" id="Bra009819.1-P"/>
    </source>
</evidence>
<dbReference type="PANTHER" id="PTHR47955:SF19">
    <property type="entry name" value="CYTOCHROME P450 71A9-LIKE ISOFORM X1"/>
    <property type="match status" value="1"/>
</dbReference>
<evidence type="ECO:0000256" key="2">
    <source>
        <dbReference type="ARBA" id="ARBA00010617"/>
    </source>
</evidence>
<keyword evidence="10" id="KW-1185">Reference proteome</keyword>
<keyword evidence="6" id="KW-0408">Iron</keyword>
<dbReference type="eggNOG" id="KOG0156">
    <property type="taxonomic scope" value="Eukaryota"/>
</dbReference>
<evidence type="ECO:0000256" key="1">
    <source>
        <dbReference type="ARBA" id="ARBA00001971"/>
    </source>
</evidence>
<evidence type="ECO:0000313" key="10">
    <source>
        <dbReference type="Proteomes" id="UP000011750"/>
    </source>
</evidence>